<dbReference type="Pfam" id="PF00381">
    <property type="entry name" value="PTS-HPr"/>
    <property type="match status" value="1"/>
</dbReference>
<name>A0A0K6IJH1_9GAMM</name>
<dbReference type="PANTHER" id="PTHR33705">
    <property type="entry name" value="PHOSPHOCARRIER PROTEIN HPR"/>
    <property type="match status" value="1"/>
</dbReference>
<gene>
    <name evidence="6" type="ORF">Ga0061065_10393</name>
</gene>
<dbReference type="InterPro" id="IPR000032">
    <property type="entry name" value="HPr-like"/>
</dbReference>
<keyword evidence="6" id="KW-0808">Transferase</keyword>
<evidence type="ECO:0000256" key="2">
    <source>
        <dbReference type="ARBA" id="ARBA00010736"/>
    </source>
</evidence>
<sequence length="89" mass="9623">MLEQSIEIINKLGLHARAAGKLVETTTRFTSDITIEKEGRNVDGKSIMAMMMLAAAKGTTINIKVNGEDEQAAMEAIVALINDRFGEGE</sequence>
<dbReference type="PANTHER" id="PTHR33705:SF2">
    <property type="entry name" value="PHOSPHOCARRIER PROTEIN NPR"/>
    <property type="match status" value="1"/>
</dbReference>
<keyword evidence="4" id="KW-0598">Phosphotransferase system</keyword>
<dbReference type="GO" id="GO:0005737">
    <property type="term" value="C:cytoplasm"/>
    <property type="evidence" value="ECO:0007669"/>
    <property type="project" value="UniProtKB-SubCell"/>
</dbReference>
<dbReference type="InterPro" id="IPR035895">
    <property type="entry name" value="HPr-like_sf"/>
</dbReference>
<organism evidence="6 7">
    <name type="scientific">Marinomonas fungiae</name>
    <dbReference type="NCBI Taxonomy" id="1137284"/>
    <lineage>
        <taxon>Bacteria</taxon>
        <taxon>Pseudomonadati</taxon>
        <taxon>Pseudomonadota</taxon>
        <taxon>Gammaproteobacteria</taxon>
        <taxon>Oceanospirillales</taxon>
        <taxon>Oceanospirillaceae</taxon>
        <taxon>Marinomonas</taxon>
    </lineage>
</organism>
<dbReference type="OrthoDB" id="9798965at2"/>
<dbReference type="SUPFAM" id="SSF55594">
    <property type="entry name" value="HPr-like"/>
    <property type="match status" value="1"/>
</dbReference>
<dbReference type="AlphaFoldDB" id="A0A0K6IJH1"/>
<evidence type="ECO:0000256" key="4">
    <source>
        <dbReference type="ARBA" id="ARBA00022683"/>
    </source>
</evidence>
<evidence type="ECO:0000256" key="3">
    <source>
        <dbReference type="ARBA" id="ARBA00022490"/>
    </source>
</evidence>
<comment type="similarity">
    <text evidence="2">Belongs to the HPr family.</text>
</comment>
<dbReference type="RefSeq" id="WP_055462214.1">
    <property type="nucleotide sequence ID" value="NZ_CYHG01000003.1"/>
</dbReference>
<evidence type="ECO:0000313" key="7">
    <source>
        <dbReference type="Proteomes" id="UP000182769"/>
    </source>
</evidence>
<keyword evidence="3" id="KW-0963">Cytoplasm</keyword>
<proteinExistence type="inferred from homology"/>
<dbReference type="CDD" id="cd00367">
    <property type="entry name" value="PTS-HPr_like"/>
    <property type="match status" value="1"/>
</dbReference>
<dbReference type="GO" id="GO:0016740">
    <property type="term" value="F:transferase activity"/>
    <property type="evidence" value="ECO:0007669"/>
    <property type="project" value="UniProtKB-KW"/>
</dbReference>
<dbReference type="GO" id="GO:0009401">
    <property type="term" value="P:phosphoenolpyruvate-dependent sugar phosphotransferase system"/>
    <property type="evidence" value="ECO:0007669"/>
    <property type="project" value="UniProtKB-KW"/>
</dbReference>
<dbReference type="Proteomes" id="UP000182769">
    <property type="component" value="Unassembled WGS sequence"/>
</dbReference>
<evidence type="ECO:0000313" key="6">
    <source>
        <dbReference type="EMBL" id="CUB03244.1"/>
    </source>
</evidence>
<dbReference type="NCBIfam" id="TIGR01003">
    <property type="entry name" value="PTS_HPr_family"/>
    <property type="match status" value="1"/>
</dbReference>
<dbReference type="EMBL" id="CYHG01000003">
    <property type="protein sequence ID" value="CUB03244.1"/>
    <property type="molecule type" value="Genomic_DNA"/>
</dbReference>
<dbReference type="InterPro" id="IPR002114">
    <property type="entry name" value="PTS_HPr_Ser_P_site"/>
</dbReference>
<dbReference type="PROSITE" id="PS51350">
    <property type="entry name" value="PTS_HPR_DOM"/>
    <property type="match status" value="1"/>
</dbReference>
<protein>
    <submittedName>
        <fullName evidence="6">Phosphotransferase System HPr (HPr) Family</fullName>
    </submittedName>
</protein>
<evidence type="ECO:0000256" key="1">
    <source>
        <dbReference type="ARBA" id="ARBA00004496"/>
    </source>
</evidence>
<keyword evidence="7" id="KW-1185">Reference proteome</keyword>
<dbReference type="STRING" id="1137284.GCA_001418205_01091"/>
<feature type="domain" description="HPr" evidence="5">
    <location>
        <begin position="1"/>
        <end position="88"/>
    </location>
</feature>
<dbReference type="InterPro" id="IPR050399">
    <property type="entry name" value="HPr"/>
</dbReference>
<comment type="subcellular location">
    <subcellularLocation>
        <location evidence="1">Cytoplasm</location>
    </subcellularLocation>
</comment>
<evidence type="ECO:0000259" key="5">
    <source>
        <dbReference type="PROSITE" id="PS51350"/>
    </source>
</evidence>
<accession>A0A0K6IJH1</accession>
<dbReference type="PROSITE" id="PS00589">
    <property type="entry name" value="PTS_HPR_SER"/>
    <property type="match status" value="1"/>
</dbReference>
<dbReference type="PRINTS" id="PR00107">
    <property type="entry name" value="PHOSPHOCPHPR"/>
</dbReference>
<dbReference type="Gene3D" id="3.30.1340.10">
    <property type="entry name" value="HPr-like"/>
    <property type="match status" value="1"/>
</dbReference>
<reference evidence="7" key="1">
    <citation type="submission" date="2015-08" db="EMBL/GenBank/DDBJ databases">
        <authorList>
            <person name="Varghese N."/>
        </authorList>
    </citation>
    <scope>NUCLEOTIDE SEQUENCE [LARGE SCALE GENOMIC DNA]</scope>
    <source>
        <strain evidence="7">JCM 18476</strain>
    </source>
</reference>